<accession>A0A3N0Z3Q9</accession>
<dbReference type="Proteomes" id="UP000281406">
    <property type="component" value="Unassembled WGS sequence"/>
</dbReference>
<organism evidence="1 2">
    <name type="scientific">Anabarilius grahami</name>
    <name type="common">Kanglang fish</name>
    <name type="synonym">Barilius grahami</name>
    <dbReference type="NCBI Taxonomy" id="495550"/>
    <lineage>
        <taxon>Eukaryota</taxon>
        <taxon>Metazoa</taxon>
        <taxon>Chordata</taxon>
        <taxon>Craniata</taxon>
        <taxon>Vertebrata</taxon>
        <taxon>Euteleostomi</taxon>
        <taxon>Actinopterygii</taxon>
        <taxon>Neopterygii</taxon>
        <taxon>Teleostei</taxon>
        <taxon>Ostariophysi</taxon>
        <taxon>Cypriniformes</taxon>
        <taxon>Xenocyprididae</taxon>
        <taxon>Xenocypridinae</taxon>
        <taxon>Xenocypridinae incertae sedis</taxon>
        <taxon>Anabarilius</taxon>
    </lineage>
</organism>
<gene>
    <name evidence="1" type="ORF">DPX16_2320</name>
</gene>
<reference evidence="1 2" key="1">
    <citation type="submission" date="2018-10" db="EMBL/GenBank/DDBJ databases">
        <title>Genome assembly for a Yunnan-Guizhou Plateau 3E fish, Anabarilius grahami (Regan), and its evolutionary and genetic applications.</title>
        <authorList>
            <person name="Jiang W."/>
        </authorList>
    </citation>
    <scope>NUCLEOTIDE SEQUENCE [LARGE SCALE GENOMIC DNA]</scope>
    <source>
        <strain evidence="1">AG-KIZ</strain>
        <tissue evidence="1">Muscle</tissue>
    </source>
</reference>
<name>A0A3N0Z3Q9_ANAGA</name>
<sequence length="221" mass="24614">MWLRCGASARDSAIVALVGCGGRKALRQQAFSSPQEGPSSVSLPFLPHSDSLQPDSQELLPLAGTERHFILRRRRTDVLLGRRLSSVGLVCQAIFGHRRCRREPTPQSAFVATSSSASAWDSWFGPQETLKLPALPIDTRVFHHVVYLFVLLSAAGTLQHRQWVELISLNMKELPVNWGKKEGVRKRGEERPLKVGVYVCVNGYAAHKSQHSSQESCENFE</sequence>
<proteinExistence type="predicted"/>
<dbReference type="EMBL" id="RJVU01014544">
    <property type="protein sequence ID" value="ROL52814.1"/>
    <property type="molecule type" value="Genomic_DNA"/>
</dbReference>
<dbReference type="OrthoDB" id="7326421at2759"/>
<evidence type="ECO:0000313" key="1">
    <source>
        <dbReference type="EMBL" id="ROL52814.1"/>
    </source>
</evidence>
<protein>
    <submittedName>
        <fullName evidence="1">Uncharacterized protein</fullName>
    </submittedName>
</protein>
<dbReference type="AlphaFoldDB" id="A0A3N0Z3Q9"/>
<comment type="caution">
    <text evidence="1">The sequence shown here is derived from an EMBL/GenBank/DDBJ whole genome shotgun (WGS) entry which is preliminary data.</text>
</comment>
<evidence type="ECO:0000313" key="2">
    <source>
        <dbReference type="Proteomes" id="UP000281406"/>
    </source>
</evidence>
<keyword evidence="2" id="KW-1185">Reference proteome</keyword>